<organism evidence="2 3">
    <name type="scientific">Sphingobacterium arenae</name>
    <dbReference type="NCBI Taxonomy" id="1280598"/>
    <lineage>
        <taxon>Bacteria</taxon>
        <taxon>Pseudomonadati</taxon>
        <taxon>Bacteroidota</taxon>
        <taxon>Sphingobacteriia</taxon>
        <taxon>Sphingobacteriales</taxon>
        <taxon>Sphingobacteriaceae</taxon>
        <taxon>Sphingobacterium</taxon>
    </lineage>
</organism>
<proteinExistence type="predicted"/>
<dbReference type="EMBL" id="JACNYK010000001">
    <property type="protein sequence ID" value="MBD1425198.1"/>
    <property type="molecule type" value="Genomic_DNA"/>
</dbReference>
<feature type="transmembrane region" description="Helical" evidence="1">
    <location>
        <begin position="179"/>
        <end position="200"/>
    </location>
</feature>
<sequence length="214" mass="24014">MKAKNFYVAIGAIVGWFAVIAQFSILVAEGSLSFGRYLAQFIGYFTITTNTLVALCYTFYGFKGASRIGKWLIRPDSIFAITVFIAIVGLIYHTVLRPLSEFSGFPLLITELLHTVQPIGFMLFWICFISKDGLTWKGFLPWLLYPLLYILYVMLLGTLTQHYPYPFADASKLGYPKALLNGIGVLFLIATLALILLGIVKLTISRKNKKIHNP</sequence>
<evidence type="ECO:0000313" key="3">
    <source>
        <dbReference type="Proteomes" id="UP000606494"/>
    </source>
</evidence>
<evidence type="ECO:0000313" key="2">
    <source>
        <dbReference type="EMBL" id="MBD1425198.1"/>
    </source>
</evidence>
<name>A0ABR7Y1M6_9SPHI</name>
<keyword evidence="3" id="KW-1185">Reference proteome</keyword>
<accession>A0ABR7Y1M6</accession>
<feature type="transmembrane region" description="Helical" evidence="1">
    <location>
        <begin position="37"/>
        <end position="60"/>
    </location>
</feature>
<dbReference type="RefSeq" id="WP_190308271.1">
    <property type="nucleotide sequence ID" value="NZ_JACNYK010000001.1"/>
</dbReference>
<feature type="transmembrane region" description="Helical" evidence="1">
    <location>
        <begin position="112"/>
        <end position="130"/>
    </location>
</feature>
<feature type="transmembrane region" description="Helical" evidence="1">
    <location>
        <begin position="7"/>
        <end position="25"/>
    </location>
</feature>
<comment type="caution">
    <text evidence="2">The sequence shown here is derived from an EMBL/GenBank/DDBJ whole genome shotgun (WGS) entry which is preliminary data.</text>
</comment>
<dbReference type="InterPro" id="IPR049713">
    <property type="entry name" value="Pr6Pr-like"/>
</dbReference>
<keyword evidence="1" id="KW-1133">Transmembrane helix</keyword>
<keyword evidence="1" id="KW-0812">Transmembrane</keyword>
<dbReference type="NCBIfam" id="NF038065">
    <property type="entry name" value="Pr6Pr"/>
    <property type="match status" value="1"/>
</dbReference>
<evidence type="ECO:0000256" key="1">
    <source>
        <dbReference type="SAM" id="Phobius"/>
    </source>
</evidence>
<protein>
    <submittedName>
        <fullName evidence="2">Pr6Pr family membrane protein</fullName>
    </submittedName>
</protein>
<keyword evidence="1" id="KW-0472">Membrane</keyword>
<reference evidence="2 3" key="1">
    <citation type="submission" date="2020-08" db="EMBL/GenBank/DDBJ databases">
        <title>Sphingobacterium sp. DN00404 isolated from aquaculture water.</title>
        <authorList>
            <person name="Zhang M."/>
        </authorList>
    </citation>
    <scope>NUCLEOTIDE SEQUENCE [LARGE SCALE GENOMIC DNA]</scope>
    <source>
        <strain evidence="2 3">KCTC 32294</strain>
    </source>
</reference>
<gene>
    <name evidence="2" type="ORF">H8B17_06330</name>
</gene>
<dbReference type="Proteomes" id="UP000606494">
    <property type="component" value="Unassembled WGS sequence"/>
</dbReference>
<feature type="transmembrane region" description="Helical" evidence="1">
    <location>
        <begin position="142"/>
        <end position="159"/>
    </location>
</feature>
<feature type="transmembrane region" description="Helical" evidence="1">
    <location>
        <begin position="72"/>
        <end position="92"/>
    </location>
</feature>